<name>A0A975Y4H9_9NOST</name>
<reference evidence="1" key="1">
    <citation type="submission" date="2017-04" db="EMBL/GenBank/DDBJ databases">
        <title>Genome deletions in a multicellular cyanobacterial endosymbiont for morphological adaptation in marine diatoms.</title>
        <authorList>
            <person name="Wang Y."/>
            <person name="Gao H."/>
            <person name="Li R."/>
            <person name="Xu X."/>
        </authorList>
    </citation>
    <scope>NUCLEOTIDE SEQUENCE</scope>
    <source>
        <strain evidence="1">FACHB 800</strain>
    </source>
</reference>
<gene>
    <name evidence="1" type="ORF">B6N60_01895</name>
</gene>
<dbReference type="AlphaFoldDB" id="A0A975Y4H9"/>
<dbReference type="Proteomes" id="UP000683511">
    <property type="component" value="Chromosome"/>
</dbReference>
<keyword evidence="2" id="KW-1185">Reference proteome</keyword>
<evidence type="ECO:0000313" key="2">
    <source>
        <dbReference type="Proteomes" id="UP000683511"/>
    </source>
</evidence>
<dbReference type="KEGG" id="rsin:B6N60_01895"/>
<dbReference type="EMBL" id="CP021056">
    <property type="protein sequence ID" value="QXE23206.1"/>
    <property type="molecule type" value="Genomic_DNA"/>
</dbReference>
<organism evidence="1 2">
    <name type="scientific">Richelia sinica FACHB-800</name>
    <dbReference type="NCBI Taxonomy" id="1357546"/>
    <lineage>
        <taxon>Bacteria</taxon>
        <taxon>Bacillati</taxon>
        <taxon>Cyanobacteriota</taxon>
        <taxon>Cyanophyceae</taxon>
        <taxon>Nostocales</taxon>
        <taxon>Nostocaceae</taxon>
        <taxon>Richelia</taxon>
    </lineage>
</organism>
<proteinExistence type="predicted"/>
<accession>A0A975Y4H9</accession>
<protein>
    <submittedName>
        <fullName evidence="1">Uncharacterized protein</fullName>
    </submittedName>
</protein>
<sequence>MMGLDESTPSHRQKTMINLPSQLKNGMTLLIYLDGKQVQQVNRLFS</sequence>
<evidence type="ECO:0000313" key="1">
    <source>
        <dbReference type="EMBL" id="QXE23206.1"/>
    </source>
</evidence>